<name>A0A4Q7ZTJ6_9ACTN</name>
<protein>
    <submittedName>
        <fullName evidence="4">Uncharacterized protein DUF239</fullName>
    </submittedName>
</protein>
<sequence>MSISRRGLIAAGLAVVTVGSMSVVFTLNAGAAENTDSVSVVTSSSATDDPATTSSSSAAPDAGPGDSAPPPVLPWGGEPTDLTQAEPGASSAEVAAEGADVAPADTSGDTEPDPEFAPKGLSTRGGVVKNSTTDVVPPKPPAFKEPGGGSQVNYFYSVGSQNVSVGGLLFSGTYANFTIAKPELAAGDYHTLAEMSVQSLDGAHIVEVGWNVDRTVNGDSDPHLFVYHWVNHQETCYNACGFVQYSQNITPGDTLPQGVSKQFGIQHYNGAWWIAYDTEWVGYFPDSLWGGQFTLTGTVQYFGEVASPNSQTCTDMGNGLPASNASAARIGSVSFLSPLDVNLSTYAVPSLYTVAQLSNRTFRYGGPGSGAC</sequence>
<dbReference type="RefSeq" id="WP_242625132.1">
    <property type="nucleotide sequence ID" value="NZ_SHKY01000001.1"/>
</dbReference>
<evidence type="ECO:0000313" key="5">
    <source>
        <dbReference type="Proteomes" id="UP000292564"/>
    </source>
</evidence>
<feature type="compositionally biased region" description="Low complexity" evidence="1">
    <location>
        <begin position="85"/>
        <end position="105"/>
    </location>
</feature>
<feature type="signal peptide" evidence="2">
    <location>
        <begin position="1"/>
        <end position="31"/>
    </location>
</feature>
<keyword evidence="5" id="KW-1185">Reference proteome</keyword>
<dbReference type="Proteomes" id="UP000292564">
    <property type="component" value="Unassembled WGS sequence"/>
</dbReference>
<dbReference type="Pfam" id="PF03080">
    <property type="entry name" value="Neprosin"/>
    <property type="match status" value="1"/>
</dbReference>
<dbReference type="PROSITE" id="PS52045">
    <property type="entry name" value="NEPROSIN_PEP_CD"/>
    <property type="match status" value="1"/>
</dbReference>
<dbReference type="PANTHER" id="PTHR31589:SF221">
    <property type="entry name" value="LIGASE, PUTATIVE (DUF239)-RELATED"/>
    <property type="match status" value="1"/>
</dbReference>
<dbReference type="InterPro" id="IPR053168">
    <property type="entry name" value="Glutamic_endopeptidase"/>
</dbReference>
<dbReference type="InterPro" id="IPR004314">
    <property type="entry name" value="Neprosin"/>
</dbReference>
<comment type="caution">
    <text evidence="4">The sequence shown here is derived from an EMBL/GenBank/DDBJ whole genome shotgun (WGS) entry which is preliminary data.</text>
</comment>
<gene>
    <name evidence="4" type="ORF">EV385_5847</name>
</gene>
<feature type="region of interest" description="Disordered" evidence="1">
    <location>
        <begin position="35"/>
        <end position="148"/>
    </location>
</feature>
<evidence type="ECO:0000313" key="4">
    <source>
        <dbReference type="EMBL" id="RZU53913.1"/>
    </source>
</evidence>
<evidence type="ECO:0000259" key="3">
    <source>
        <dbReference type="PROSITE" id="PS52045"/>
    </source>
</evidence>
<accession>A0A4Q7ZTJ6</accession>
<evidence type="ECO:0000256" key="1">
    <source>
        <dbReference type="SAM" id="MobiDB-lite"/>
    </source>
</evidence>
<organism evidence="4 5">
    <name type="scientific">Krasilnikovia cinnamomea</name>
    <dbReference type="NCBI Taxonomy" id="349313"/>
    <lineage>
        <taxon>Bacteria</taxon>
        <taxon>Bacillati</taxon>
        <taxon>Actinomycetota</taxon>
        <taxon>Actinomycetes</taxon>
        <taxon>Micromonosporales</taxon>
        <taxon>Micromonosporaceae</taxon>
        <taxon>Krasilnikovia</taxon>
    </lineage>
</organism>
<keyword evidence="2" id="KW-0732">Signal</keyword>
<dbReference type="InterPro" id="IPR006311">
    <property type="entry name" value="TAT_signal"/>
</dbReference>
<dbReference type="EMBL" id="SHKY01000001">
    <property type="protein sequence ID" value="RZU53913.1"/>
    <property type="molecule type" value="Genomic_DNA"/>
</dbReference>
<reference evidence="4 5" key="1">
    <citation type="submission" date="2019-02" db="EMBL/GenBank/DDBJ databases">
        <title>Sequencing the genomes of 1000 actinobacteria strains.</title>
        <authorList>
            <person name="Klenk H.-P."/>
        </authorList>
    </citation>
    <scope>NUCLEOTIDE SEQUENCE [LARGE SCALE GENOMIC DNA]</scope>
    <source>
        <strain evidence="4 5">DSM 45162</strain>
    </source>
</reference>
<dbReference type="AlphaFoldDB" id="A0A4Q7ZTJ6"/>
<feature type="chain" id="PRO_5020769038" evidence="2">
    <location>
        <begin position="32"/>
        <end position="372"/>
    </location>
</feature>
<feature type="domain" description="Neprosin PEP catalytic" evidence="3">
    <location>
        <begin position="149"/>
        <end position="372"/>
    </location>
</feature>
<evidence type="ECO:0000256" key="2">
    <source>
        <dbReference type="SAM" id="SignalP"/>
    </source>
</evidence>
<proteinExistence type="predicted"/>
<dbReference type="PROSITE" id="PS51318">
    <property type="entry name" value="TAT"/>
    <property type="match status" value="1"/>
</dbReference>
<feature type="compositionally biased region" description="Low complexity" evidence="1">
    <location>
        <begin position="35"/>
        <end position="66"/>
    </location>
</feature>
<dbReference type="PANTHER" id="PTHR31589">
    <property type="entry name" value="PROTEIN, PUTATIVE (DUF239)-RELATED-RELATED"/>
    <property type="match status" value="1"/>
</dbReference>